<evidence type="ECO:0000256" key="4">
    <source>
        <dbReference type="ARBA" id="ARBA00012096"/>
    </source>
</evidence>
<dbReference type="Pfam" id="PF01842">
    <property type="entry name" value="ACT"/>
    <property type="match status" value="1"/>
</dbReference>
<evidence type="ECO:0000256" key="5">
    <source>
        <dbReference type="ARBA" id="ARBA00022898"/>
    </source>
</evidence>
<dbReference type="InterPro" id="IPR001926">
    <property type="entry name" value="TrpB-like_PALP"/>
</dbReference>
<keyword evidence="5" id="KW-0663">Pyridoxal phosphate</keyword>
<dbReference type="AlphaFoldDB" id="A0AAN1XVW4"/>
<evidence type="ECO:0000256" key="1">
    <source>
        <dbReference type="ARBA" id="ARBA00001274"/>
    </source>
</evidence>
<dbReference type="InterPro" id="IPR036052">
    <property type="entry name" value="TrpB-like_PALP_sf"/>
</dbReference>
<dbReference type="PANTHER" id="PTHR48078">
    <property type="entry name" value="THREONINE DEHYDRATASE, MITOCHONDRIAL-RELATED"/>
    <property type="match status" value="1"/>
</dbReference>
<dbReference type="SUPFAM" id="SSF55021">
    <property type="entry name" value="ACT-like"/>
    <property type="match status" value="1"/>
</dbReference>
<dbReference type="Gene3D" id="3.40.50.1100">
    <property type="match status" value="2"/>
</dbReference>
<dbReference type="InterPro" id="IPR045865">
    <property type="entry name" value="ACT-like_dom_sf"/>
</dbReference>
<evidence type="ECO:0000256" key="7">
    <source>
        <dbReference type="ARBA" id="ARBA00025527"/>
    </source>
</evidence>
<gene>
    <name evidence="10" type="ORF">WPS_05180</name>
</gene>
<dbReference type="EC" id="4.3.1.19" evidence="4"/>
<dbReference type="CDD" id="cd04886">
    <property type="entry name" value="ACT_ThrD-II-like"/>
    <property type="match status" value="1"/>
</dbReference>
<evidence type="ECO:0000256" key="8">
    <source>
        <dbReference type="ARBA" id="ARBA00031427"/>
    </source>
</evidence>
<accession>A0AAN1XVW4</accession>
<dbReference type="GO" id="GO:0004794">
    <property type="term" value="F:threonine deaminase activity"/>
    <property type="evidence" value="ECO:0007669"/>
    <property type="project" value="UniProtKB-EC"/>
</dbReference>
<dbReference type="InterPro" id="IPR044561">
    <property type="entry name" value="ACT_ThrD-II-like"/>
</dbReference>
<comment type="catalytic activity">
    <reaction evidence="1">
        <text>L-threonine = 2-oxobutanoate + NH4(+)</text>
        <dbReference type="Rhea" id="RHEA:22108"/>
        <dbReference type="ChEBI" id="CHEBI:16763"/>
        <dbReference type="ChEBI" id="CHEBI:28938"/>
        <dbReference type="ChEBI" id="CHEBI:57926"/>
        <dbReference type="EC" id="4.3.1.19"/>
    </reaction>
</comment>
<comment type="similarity">
    <text evidence="3">Belongs to the serine/threonine dehydratase family.</text>
</comment>
<dbReference type="GO" id="GO:0006565">
    <property type="term" value="P:L-serine catabolic process"/>
    <property type="evidence" value="ECO:0007669"/>
    <property type="project" value="TreeGrafter"/>
</dbReference>
<reference evidence="10 11" key="1">
    <citation type="journal article" date="2022" name="ISME Commun">
        <title>Vulcanimicrobium alpinus gen. nov. sp. nov., the first cultivated representative of the candidate phylum 'Eremiobacterota', is a metabolically versatile aerobic anoxygenic phototroph.</title>
        <authorList>
            <person name="Yabe S."/>
            <person name="Muto K."/>
            <person name="Abe K."/>
            <person name="Yokota A."/>
            <person name="Staudigel H."/>
            <person name="Tebo B.M."/>
        </authorList>
    </citation>
    <scope>NUCLEOTIDE SEQUENCE [LARGE SCALE GENOMIC DNA]</scope>
    <source>
        <strain evidence="10 11">WC8-2</strain>
    </source>
</reference>
<dbReference type="NCBIfam" id="NF005600">
    <property type="entry name" value="PRK07334.1"/>
    <property type="match status" value="1"/>
</dbReference>
<dbReference type="KEGG" id="vab:WPS_05180"/>
<sequence length="404" mass="41912">MTTLDVSAADVRLAAERIASGIVRTPSVRSRTLSDAAGADVILKIETRQTTGSYKERGALNAMLALAPEQRARGIVTMSAGNHGQAVAYHGARLGLRTTVVMPETTPLLKVRRTRDFGAEVVLAGATFADAAAHARELAATAGATLVHPYDDPQVIAGQATATLELLEDAGDLDVILVPVGGGGLIAGAALAIAAYGSRAELFGVQSALYPSVGAALDERPVAGGPTIAEGIAVTRVGTLNESLIREHVRGTLLVSEAAIETAIATLLEDEKLVVEGAGAAGVAALQSDPERFAGKRVGTLLCGGNIDLGMLAAVIVRHRMRSGRVVRIRVHMVDKPGELASVATALADARANVLDVAHHRVFGSLSAKHAELDLTVEIERSDDLPAILARLAEIGFDAELVRE</sequence>
<dbReference type="Pfam" id="PF00291">
    <property type="entry name" value="PALP"/>
    <property type="match status" value="1"/>
</dbReference>
<keyword evidence="6" id="KW-0456">Lyase</keyword>
<dbReference type="InterPro" id="IPR002912">
    <property type="entry name" value="ACT_dom"/>
</dbReference>
<comment type="function">
    <text evidence="7">Catalyzes the anaerobic formation of alpha-ketobutyrate and ammonia from threonine in a two-step reaction. The first step involved a dehydration of threonine and a production of enamine intermediates (aminocrotonate), which tautomerizes to its imine form (iminobutyrate). Both intermediates are unstable and short-lived. The second step is the nonenzymatic hydrolysis of the enamine/imine intermediates to form 2-ketobutyrate and free ammonia. In the low water environment of the cell, the second step is accelerated by RidA.</text>
</comment>
<dbReference type="RefSeq" id="WP_317996301.1">
    <property type="nucleotide sequence ID" value="NZ_AP025523.1"/>
</dbReference>
<feature type="domain" description="ACT" evidence="9">
    <location>
        <begin position="328"/>
        <end position="404"/>
    </location>
</feature>
<evidence type="ECO:0000313" key="11">
    <source>
        <dbReference type="Proteomes" id="UP001317532"/>
    </source>
</evidence>
<dbReference type="InterPro" id="IPR050147">
    <property type="entry name" value="Ser/Thr_Dehydratase"/>
</dbReference>
<dbReference type="GO" id="GO:0009097">
    <property type="term" value="P:isoleucine biosynthetic process"/>
    <property type="evidence" value="ECO:0007669"/>
    <property type="project" value="TreeGrafter"/>
</dbReference>
<dbReference type="GO" id="GO:0006567">
    <property type="term" value="P:L-threonine catabolic process"/>
    <property type="evidence" value="ECO:0007669"/>
    <property type="project" value="TreeGrafter"/>
</dbReference>
<dbReference type="EMBL" id="AP025523">
    <property type="protein sequence ID" value="BDE05242.1"/>
    <property type="molecule type" value="Genomic_DNA"/>
</dbReference>
<evidence type="ECO:0000256" key="6">
    <source>
        <dbReference type="ARBA" id="ARBA00023239"/>
    </source>
</evidence>
<dbReference type="Proteomes" id="UP001317532">
    <property type="component" value="Chromosome"/>
</dbReference>
<organism evidence="10 11">
    <name type="scientific">Vulcanimicrobium alpinum</name>
    <dbReference type="NCBI Taxonomy" id="3016050"/>
    <lineage>
        <taxon>Bacteria</taxon>
        <taxon>Bacillati</taxon>
        <taxon>Vulcanimicrobiota</taxon>
        <taxon>Vulcanimicrobiia</taxon>
        <taxon>Vulcanimicrobiales</taxon>
        <taxon>Vulcanimicrobiaceae</taxon>
        <taxon>Vulcanimicrobium</taxon>
    </lineage>
</organism>
<evidence type="ECO:0000313" key="10">
    <source>
        <dbReference type="EMBL" id="BDE05242.1"/>
    </source>
</evidence>
<dbReference type="PANTHER" id="PTHR48078:SF6">
    <property type="entry name" value="L-THREONINE DEHYDRATASE CATABOLIC TDCB"/>
    <property type="match status" value="1"/>
</dbReference>
<dbReference type="PROSITE" id="PS51671">
    <property type="entry name" value="ACT"/>
    <property type="match status" value="1"/>
</dbReference>
<dbReference type="Gene3D" id="3.30.70.260">
    <property type="match status" value="1"/>
</dbReference>
<evidence type="ECO:0000256" key="2">
    <source>
        <dbReference type="ARBA" id="ARBA00001933"/>
    </source>
</evidence>
<protein>
    <recommendedName>
        <fullName evidence="4">threonine ammonia-lyase</fullName>
        <ecNumber evidence="4">4.3.1.19</ecNumber>
    </recommendedName>
    <alternativeName>
        <fullName evidence="8">Threonine deaminase</fullName>
    </alternativeName>
</protein>
<name>A0AAN1XVW4_UNVUL</name>
<comment type="cofactor">
    <cofactor evidence="2">
        <name>pyridoxal 5'-phosphate</name>
        <dbReference type="ChEBI" id="CHEBI:597326"/>
    </cofactor>
</comment>
<proteinExistence type="inferred from homology"/>
<dbReference type="FunFam" id="3.40.50.1100:FF:000005">
    <property type="entry name" value="Threonine dehydratase catabolic"/>
    <property type="match status" value="1"/>
</dbReference>
<evidence type="ECO:0000259" key="9">
    <source>
        <dbReference type="PROSITE" id="PS51671"/>
    </source>
</evidence>
<evidence type="ECO:0000256" key="3">
    <source>
        <dbReference type="ARBA" id="ARBA00010869"/>
    </source>
</evidence>
<dbReference type="SUPFAM" id="SSF53686">
    <property type="entry name" value="Tryptophan synthase beta subunit-like PLP-dependent enzymes"/>
    <property type="match status" value="1"/>
</dbReference>
<dbReference type="GO" id="GO:0003941">
    <property type="term" value="F:L-serine ammonia-lyase activity"/>
    <property type="evidence" value="ECO:0007669"/>
    <property type="project" value="TreeGrafter"/>
</dbReference>
<keyword evidence="11" id="KW-1185">Reference proteome</keyword>